<name>A0ABP8KV15_9BURK</name>
<evidence type="ECO:0000256" key="2">
    <source>
        <dbReference type="ARBA" id="ARBA00023134"/>
    </source>
</evidence>
<dbReference type="EMBL" id="BAABEX010000001">
    <property type="protein sequence ID" value="GAA4417309.1"/>
    <property type="molecule type" value="Genomic_DNA"/>
</dbReference>
<keyword evidence="2" id="KW-0342">GTP-binding</keyword>
<dbReference type="RefSeq" id="WP_345060048.1">
    <property type="nucleotide sequence ID" value="NZ_BAABEX010000001.1"/>
</dbReference>
<evidence type="ECO:0000256" key="1">
    <source>
        <dbReference type="ARBA" id="ARBA00022741"/>
    </source>
</evidence>
<protein>
    <recommendedName>
        <fullName evidence="5">Lipoprotein</fullName>
    </recommendedName>
</protein>
<gene>
    <name evidence="3" type="ORF">GCM10023090_00660</name>
</gene>
<evidence type="ECO:0000313" key="3">
    <source>
        <dbReference type="EMBL" id="GAA4417309.1"/>
    </source>
</evidence>
<dbReference type="Gene3D" id="2.40.30.10">
    <property type="entry name" value="Translation factors"/>
    <property type="match status" value="1"/>
</dbReference>
<evidence type="ECO:0000313" key="4">
    <source>
        <dbReference type="Proteomes" id="UP001501788"/>
    </source>
</evidence>
<reference evidence="4" key="1">
    <citation type="journal article" date="2019" name="Int. J. Syst. Evol. Microbiol.">
        <title>The Global Catalogue of Microorganisms (GCM) 10K type strain sequencing project: providing services to taxonomists for standard genome sequencing and annotation.</title>
        <authorList>
            <consortium name="The Broad Institute Genomics Platform"/>
            <consortium name="The Broad Institute Genome Sequencing Center for Infectious Disease"/>
            <person name="Wu L."/>
            <person name="Ma J."/>
        </authorList>
    </citation>
    <scope>NUCLEOTIDE SEQUENCE [LARGE SCALE GENOMIC DNA]</scope>
    <source>
        <strain evidence="4">JCM 31890</strain>
    </source>
</reference>
<accession>A0ABP8KV15</accession>
<dbReference type="SUPFAM" id="SSF50465">
    <property type="entry name" value="EF-Tu/eEF-1alpha/eIF2-gamma C-terminal domain"/>
    <property type="match status" value="1"/>
</dbReference>
<evidence type="ECO:0008006" key="5">
    <source>
        <dbReference type="Google" id="ProtNLM"/>
    </source>
</evidence>
<keyword evidence="1" id="KW-0547">Nucleotide-binding</keyword>
<sequence length="127" mass="12976">MAAVVAVSALSSGCSKKPAEPQATAEPVAFKAQAVIPVNLTLLKADGQSGRVSPITSNYRPQVRFPLGSLEATCTVQLPAAAPSLEPGQSSSASLTCDTEVRVERAKPEFTVVEGGKLVGTGSVQLP</sequence>
<comment type="caution">
    <text evidence="3">The sequence shown here is derived from an EMBL/GenBank/DDBJ whole genome shotgun (WGS) entry which is preliminary data.</text>
</comment>
<organism evidence="3 4">
    <name type="scientific">Acidovorax lacteus</name>
    <dbReference type="NCBI Taxonomy" id="1924988"/>
    <lineage>
        <taxon>Bacteria</taxon>
        <taxon>Pseudomonadati</taxon>
        <taxon>Pseudomonadota</taxon>
        <taxon>Betaproteobacteria</taxon>
        <taxon>Burkholderiales</taxon>
        <taxon>Comamonadaceae</taxon>
        <taxon>Acidovorax</taxon>
    </lineage>
</organism>
<dbReference type="InterPro" id="IPR009001">
    <property type="entry name" value="Transl_elong_EF1A/Init_IF2_C"/>
</dbReference>
<proteinExistence type="predicted"/>
<keyword evidence="4" id="KW-1185">Reference proteome</keyword>
<dbReference type="Proteomes" id="UP001501788">
    <property type="component" value="Unassembled WGS sequence"/>
</dbReference>